<evidence type="ECO:0008006" key="4">
    <source>
        <dbReference type="Google" id="ProtNLM"/>
    </source>
</evidence>
<accession>A0A8H7QLU8</accession>
<proteinExistence type="predicted"/>
<evidence type="ECO:0000313" key="2">
    <source>
        <dbReference type="EMBL" id="KAG2195047.1"/>
    </source>
</evidence>
<protein>
    <recommendedName>
        <fullName evidence="4">Late embryogenesis abundant protein LEA-2 subgroup domain-containing protein</fullName>
    </recommendedName>
</protein>
<gene>
    <name evidence="2" type="ORF">INT46_000472</name>
</gene>
<keyword evidence="1" id="KW-1133">Transmembrane helix</keyword>
<keyword evidence="1" id="KW-0472">Membrane</keyword>
<name>A0A8H7QLU8_9FUNG</name>
<dbReference type="EMBL" id="JAEPRC010000546">
    <property type="protein sequence ID" value="KAG2195047.1"/>
    <property type="molecule type" value="Genomic_DNA"/>
</dbReference>
<sequence length="275" mass="30559">MAIHQLPPLTTVDSSFVSDQQNDQYVIREEEKTSVRHCEAPAVLNCGSIDEYKRKRKPLKHYLCCICCPCLPTWARYGCCTLLLLFLVFLIIVGVLAAIFKAPEVNFNGTTEHPDGFAPFEKSKDTLAFSVNFGLKIGVVNDNVESITFESIRAIAYYPTAPKISVGGGEIYNVNIRSYGISNFTFPFSIKYDPIKDEGFAMLTDIASKCGLLGSSDKEDLYIQYDLIPTIKIAGIVISPTIRQSSHFPCPISSGQLTMGMEVGLQHYNEEDKDK</sequence>
<comment type="caution">
    <text evidence="2">The sequence shown here is derived from an EMBL/GenBank/DDBJ whole genome shotgun (WGS) entry which is preliminary data.</text>
</comment>
<reference evidence="2" key="1">
    <citation type="submission" date="2020-12" db="EMBL/GenBank/DDBJ databases">
        <title>Metabolic potential, ecology and presence of endohyphal bacteria is reflected in genomic diversity of Mucoromycotina.</title>
        <authorList>
            <person name="Muszewska A."/>
            <person name="Okrasinska A."/>
            <person name="Steczkiewicz K."/>
            <person name="Drgas O."/>
            <person name="Orlowska M."/>
            <person name="Perlinska-Lenart U."/>
            <person name="Aleksandrzak-Piekarczyk T."/>
            <person name="Szatraj K."/>
            <person name="Zielenkiewicz U."/>
            <person name="Pilsyk S."/>
            <person name="Malc E."/>
            <person name="Mieczkowski P."/>
            <person name="Kruszewska J.S."/>
            <person name="Biernat P."/>
            <person name="Pawlowska J."/>
        </authorList>
    </citation>
    <scope>NUCLEOTIDE SEQUENCE</scope>
    <source>
        <strain evidence="2">CBS 226.32</strain>
    </source>
</reference>
<dbReference type="Proteomes" id="UP000650833">
    <property type="component" value="Unassembled WGS sequence"/>
</dbReference>
<dbReference type="OrthoDB" id="20273at2759"/>
<keyword evidence="1" id="KW-0812">Transmembrane</keyword>
<evidence type="ECO:0000256" key="1">
    <source>
        <dbReference type="SAM" id="Phobius"/>
    </source>
</evidence>
<organism evidence="2 3">
    <name type="scientific">Mucor plumbeus</name>
    <dbReference type="NCBI Taxonomy" id="97098"/>
    <lineage>
        <taxon>Eukaryota</taxon>
        <taxon>Fungi</taxon>
        <taxon>Fungi incertae sedis</taxon>
        <taxon>Mucoromycota</taxon>
        <taxon>Mucoromycotina</taxon>
        <taxon>Mucoromycetes</taxon>
        <taxon>Mucorales</taxon>
        <taxon>Mucorineae</taxon>
        <taxon>Mucoraceae</taxon>
        <taxon>Mucor</taxon>
    </lineage>
</organism>
<dbReference type="AlphaFoldDB" id="A0A8H7QLU8"/>
<keyword evidence="3" id="KW-1185">Reference proteome</keyword>
<evidence type="ECO:0000313" key="3">
    <source>
        <dbReference type="Proteomes" id="UP000650833"/>
    </source>
</evidence>
<feature type="transmembrane region" description="Helical" evidence="1">
    <location>
        <begin position="74"/>
        <end position="100"/>
    </location>
</feature>